<reference evidence="2" key="1">
    <citation type="submission" date="2016-10" db="EMBL/GenBank/DDBJ databases">
        <authorList>
            <person name="Varghese N."/>
            <person name="Submissions S."/>
        </authorList>
    </citation>
    <scope>NUCLEOTIDE SEQUENCE [LARGE SCALE GENOMIC DNA]</scope>
    <source>
        <strain evidence="2">DSM 44718</strain>
    </source>
</reference>
<keyword evidence="2" id="KW-1185">Reference proteome</keyword>
<dbReference type="AlphaFoldDB" id="A0A1H3T2M7"/>
<dbReference type="Proteomes" id="UP000199632">
    <property type="component" value="Unassembled WGS sequence"/>
</dbReference>
<evidence type="ECO:0000313" key="1">
    <source>
        <dbReference type="EMBL" id="SDZ44280.1"/>
    </source>
</evidence>
<evidence type="ECO:0000313" key="2">
    <source>
        <dbReference type="Proteomes" id="UP000199632"/>
    </source>
</evidence>
<name>A0A1H3T2M7_9ACTN</name>
<dbReference type="STRING" id="137265.SAMN05421684_5089"/>
<gene>
    <name evidence="1" type="ORF">SAMN05421684_5089</name>
</gene>
<dbReference type="InterPro" id="IPR046036">
    <property type="entry name" value="DUF5994"/>
</dbReference>
<accession>A0A1H3T2M7</accession>
<proteinExistence type="predicted"/>
<sequence>MLTTTARTTIASATPPSSPRLVLTPVRDRQAVLDGGWWPRSWDPVAELPGLVLALSARYGTIRQVMLNNVAWDTRFSRLAVGDGVVRVGWFASVDPAVVIATTYAGDQVDLLVVPPRTDAAAAEKAMAEAADPATRTRAQHILSASPTAPGGHTVRPMVSR</sequence>
<dbReference type="EMBL" id="FNQB01000003">
    <property type="protein sequence ID" value="SDZ44280.1"/>
    <property type="molecule type" value="Genomic_DNA"/>
</dbReference>
<dbReference type="OrthoDB" id="3785441at2"/>
<organism evidence="1 2">
    <name type="scientific">Asanoa ishikariensis</name>
    <dbReference type="NCBI Taxonomy" id="137265"/>
    <lineage>
        <taxon>Bacteria</taxon>
        <taxon>Bacillati</taxon>
        <taxon>Actinomycetota</taxon>
        <taxon>Actinomycetes</taxon>
        <taxon>Micromonosporales</taxon>
        <taxon>Micromonosporaceae</taxon>
        <taxon>Asanoa</taxon>
    </lineage>
</organism>
<dbReference type="Pfam" id="PF19457">
    <property type="entry name" value="DUF5994"/>
    <property type="match status" value="1"/>
</dbReference>
<protein>
    <submittedName>
        <fullName evidence="1">Uncharacterized protein</fullName>
    </submittedName>
</protein>
<dbReference type="RefSeq" id="WP_090798221.1">
    <property type="nucleotide sequence ID" value="NZ_BOND01000004.1"/>
</dbReference>